<dbReference type="Gene3D" id="1.10.10.10">
    <property type="entry name" value="Winged helix-like DNA-binding domain superfamily/Winged helix DNA-binding domain"/>
    <property type="match status" value="1"/>
</dbReference>
<keyword evidence="7" id="KW-1185">Reference proteome</keyword>
<dbReference type="InterPro" id="IPR013324">
    <property type="entry name" value="RNA_pol_sigma_r3/r4-like"/>
</dbReference>
<keyword evidence="3" id="KW-0731">Sigma factor</keyword>
<dbReference type="PANTHER" id="PTHR43133:SF46">
    <property type="entry name" value="RNA POLYMERASE SIGMA-70 FACTOR ECF SUBFAMILY"/>
    <property type="match status" value="1"/>
</dbReference>
<comment type="similarity">
    <text evidence="1">Belongs to the sigma-70 factor family. ECF subfamily.</text>
</comment>
<keyword evidence="2" id="KW-0805">Transcription regulation</keyword>
<dbReference type="InterPro" id="IPR039425">
    <property type="entry name" value="RNA_pol_sigma-70-like"/>
</dbReference>
<evidence type="ECO:0000259" key="5">
    <source>
        <dbReference type="Pfam" id="PF08281"/>
    </source>
</evidence>
<dbReference type="PANTHER" id="PTHR43133">
    <property type="entry name" value="RNA POLYMERASE ECF-TYPE SIGMA FACTO"/>
    <property type="match status" value="1"/>
</dbReference>
<dbReference type="GO" id="GO:0003677">
    <property type="term" value="F:DNA binding"/>
    <property type="evidence" value="ECO:0007669"/>
    <property type="project" value="InterPro"/>
</dbReference>
<proteinExistence type="inferred from homology"/>
<gene>
    <name evidence="6" type="ORF">KK078_20990</name>
</gene>
<evidence type="ECO:0000256" key="2">
    <source>
        <dbReference type="ARBA" id="ARBA00023015"/>
    </source>
</evidence>
<dbReference type="NCBIfam" id="TIGR02937">
    <property type="entry name" value="sigma70-ECF"/>
    <property type="match status" value="1"/>
</dbReference>
<evidence type="ECO:0000256" key="1">
    <source>
        <dbReference type="ARBA" id="ARBA00010641"/>
    </source>
</evidence>
<dbReference type="InterPro" id="IPR036388">
    <property type="entry name" value="WH-like_DNA-bd_sf"/>
</dbReference>
<name>A0AAP2DE19_9BACT</name>
<evidence type="ECO:0000256" key="4">
    <source>
        <dbReference type="ARBA" id="ARBA00023163"/>
    </source>
</evidence>
<feature type="domain" description="RNA polymerase sigma factor 70 region 4 type 2" evidence="5">
    <location>
        <begin position="125"/>
        <end position="175"/>
    </location>
</feature>
<dbReference type="RefSeq" id="WP_254092280.1">
    <property type="nucleotide sequence ID" value="NZ_JAHESC010000035.1"/>
</dbReference>
<dbReference type="InterPro" id="IPR013325">
    <property type="entry name" value="RNA_pol_sigma_r2"/>
</dbReference>
<protein>
    <submittedName>
        <fullName evidence="6">Sigma-70 family RNA polymerase sigma factor</fullName>
    </submittedName>
</protein>
<organism evidence="6 7">
    <name type="scientific">Dawidia soli</name>
    <dbReference type="NCBI Taxonomy" id="2782352"/>
    <lineage>
        <taxon>Bacteria</taxon>
        <taxon>Pseudomonadati</taxon>
        <taxon>Bacteroidota</taxon>
        <taxon>Cytophagia</taxon>
        <taxon>Cytophagales</taxon>
        <taxon>Chryseotaleaceae</taxon>
        <taxon>Dawidia</taxon>
    </lineage>
</organism>
<keyword evidence="4" id="KW-0804">Transcription</keyword>
<dbReference type="GO" id="GO:0016987">
    <property type="term" value="F:sigma factor activity"/>
    <property type="evidence" value="ECO:0007669"/>
    <property type="project" value="UniProtKB-KW"/>
</dbReference>
<dbReference type="SUPFAM" id="SSF88946">
    <property type="entry name" value="Sigma2 domain of RNA polymerase sigma factors"/>
    <property type="match status" value="1"/>
</dbReference>
<reference evidence="6 7" key="1">
    <citation type="submission" date="2021-05" db="EMBL/GenBank/DDBJ databases">
        <title>A Polyphasic approach of four new species of the genus Ohtaekwangia: Ohtaekwangia histidinii sp. nov., Ohtaekwangia cretensis sp. nov., Ohtaekwangia indiensis sp. nov., Ohtaekwangia reichenbachii sp. nov. from diverse environment.</title>
        <authorList>
            <person name="Octaviana S."/>
        </authorList>
    </citation>
    <scope>NUCLEOTIDE SEQUENCE [LARGE SCALE GENOMIC DNA]</scope>
    <source>
        <strain evidence="6 7">PWU37</strain>
    </source>
</reference>
<dbReference type="GO" id="GO:0006352">
    <property type="term" value="P:DNA-templated transcription initiation"/>
    <property type="evidence" value="ECO:0007669"/>
    <property type="project" value="InterPro"/>
</dbReference>
<comment type="caution">
    <text evidence="6">The sequence shown here is derived from an EMBL/GenBank/DDBJ whole genome shotgun (WGS) entry which is preliminary data.</text>
</comment>
<dbReference type="InterPro" id="IPR014284">
    <property type="entry name" value="RNA_pol_sigma-70_dom"/>
</dbReference>
<dbReference type="InterPro" id="IPR013249">
    <property type="entry name" value="RNA_pol_sigma70_r4_t2"/>
</dbReference>
<dbReference type="Gene3D" id="1.10.1740.10">
    <property type="match status" value="1"/>
</dbReference>
<evidence type="ECO:0000313" key="6">
    <source>
        <dbReference type="EMBL" id="MBT1689055.1"/>
    </source>
</evidence>
<accession>A0AAP2DE19</accession>
<dbReference type="Proteomes" id="UP001319180">
    <property type="component" value="Unassembled WGS sequence"/>
</dbReference>
<dbReference type="AlphaFoldDB" id="A0AAP2DE19"/>
<evidence type="ECO:0000256" key="3">
    <source>
        <dbReference type="ARBA" id="ARBA00023082"/>
    </source>
</evidence>
<sequence length="183" mass="21859">MSLLNLYSDERLLRLLQAGDERAFKIIFDRYWDPVYTACYRGTRAREESREMTQDIFKSLWERRESLLVAGTLSDYLGKAARYQTYNYYRNLKTEKRHLDCFFLDYCGEENCTENQVLYRQLEDRLGELVDKLPCQCKRVFLMSRSENLTHKEISERLNISTSTVEYHIGNALRYLAKELQES</sequence>
<dbReference type="EMBL" id="JAHESC010000035">
    <property type="protein sequence ID" value="MBT1689055.1"/>
    <property type="molecule type" value="Genomic_DNA"/>
</dbReference>
<dbReference type="SUPFAM" id="SSF88659">
    <property type="entry name" value="Sigma3 and sigma4 domains of RNA polymerase sigma factors"/>
    <property type="match status" value="1"/>
</dbReference>
<dbReference type="Pfam" id="PF08281">
    <property type="entry name" value="Sigma70_r4_2"/>
    <property type="match status" value="1"/>
</dbReference>
<evidence type="ECO:0000313" key="7">
    <source>
        <dbReference type="Proteomes" id="UP001319180"/>
    </source>
</evidence>